<gene>
    <name evidence="1" type="ORF">MPEAHAMD_5145</name>
</gene>
<comment type="caution">
    <text evidence="1">The sequence shown here is derived from an EMBL/GenBank/DDBJ whole genome shotgun (WGS) entry which is preliminary data.</text>
</comment>
<dbReference type="Pfam" id="PF13704">
    <property type="entry name" value="Glyco_tranf_2_4"/>
    <property type="match status" value="1"/>
</dbReference>
<dbReference type="Proteomes" id="UP001055286">
    <property type="component" value="Unassembled WGS sequence"/>
</dbReference>
<sequence>MRIVAATRVLDEADIIEAFVRHTASFVSHHIFMDNGSNDGTVEILRKLAEEGLGITVFQNKSVHYNELSFNTFLYEQAVKTHSADWVLFVDADEFLDDRKLPAGLRAYLGSLRRFFRDPHCVKIPMVNYEYTRQDDYNEIVVPKRTTHRNAPTQNYKVIASGRIRGKAVAIANGSHDVLIDGTVTNSCVIENDLWLAHFSERHPLQIAAKFLKGWSKVLAAGSDVINSGSSYHYKSPYYALKDRPEDLLRSEWFMTRKNESPDLVHDPMNYKGGDLRYTQQVDRDMQVVRSLIGYMHDLAVQHGKLLDHDPTARRLVDEWSSTHEKII</sequence>
<dbReference type="Gene3D" id="3.90.550.10">
    <property type="entry name" value="Spore Coat Polysaccharide Biosynthesis Protein SpsA, Chain A"/>
    <property type="match status" value="1"/>
</dbReference>
<reference evidence="1" key="2">
    <citation type="submission" date="2021-08" db="EMBL/GenBank/DDBJ databases">
        <authorList>
            <person name="Tani A."/>
            <person name="Ola A."/>
            <person name="Ogura Y."/>
            <person name="Katsura K."/>
            <person name="Hayashi T."/>
        </authorList>
    </citation>
    <scope>NUCLEOTIDE SEQUENCE</scope>
    <source>
        <strain evidence="1">JCM 32048</strain>
    </source>
</reference>
<evidence type="ECO:0000313" key="2">
    <source>
        <dbReference type="Proteomes" id="UP001055286"/>
    </source>
</evidence>
<dbReference type="AlphaFoldDB" id="A0AA37M7E1"/>
<protein>
    <recommendedName>
        <fullName evidence="3">Glycosyl transferase family 2</fullName>
    </recommendedName>
</protein>
<reference evidence="1" key="1">
    <citation type="journal article" date="2016" name="Front. Microbiol.">
        <title>Genome Sequence of the Piezophilic, Mesophilic Sulfate-Reducing Bacterium Desulfovibrio indicus J2T.</title>
        <authorList>
            <person name="Cao J."/>
            <person name="Maignien L."/>
            <person name="Shao Z."/>
            <person name="Alain K."/>
            <person name="Jebbar M."/>
        </authorList>
    </citation>
    <scope>NUCLEOTIDE SEQUENCE</scope>
    <source>
        <strain evidence="1">JCM 32048</strain>
    </source>
</reference>
<name>A0AA37M7E1_9HYPH</name>
<evidence type="ECO:0008006" key="3">
    <source>
        <dbReference type="Google" id="ProtNLM"/>
    </source>
</evidence>
<dbReference type="InterPro" id="IPR029044">
    <property type="entry name" value="Nucleotide-diphossugar_trans"/>
</dbReference>
<evidence type="ECO:0000313" key="1">
    <source>
        <dbReference type="EMBL" id="GJD64959.1"/>
    </source>
</evidence>
<organism evidence="1 2">
    <name type="scientific">Methylobacterium frigidaeris</name>
    <dbReference type="NCBI Taxonomy" id="2038277"/>
    <lineage>
        <taxon>Bacteria</taxon>
        <taxon>Pseudomonadati</taxon>
        <taxon>Pseudomonadota</taxon>
        <taxon>Alphaproteobacteria</taxon>
        <taxon>Hyphomicrobiales</taxon>
        <taxon>Methylobacteriaceae</taxon>
        <taxon>Methylobacterium</taxon>
    </lineage>
</organism>
<dbReference type="SUPFAM" id="SSF53448">
    <property type="entry name" value="Nucleotide-diphospho-sugar transferases"/>
    <property type="match status" value="1"/>
</dbReference>
<dbReference type="RefSeq" id="WP_238192760.1">
    <property type="nucleotide sequence ID" value="NZ_BPQJ01000032.1"/>
</dbReference>
<proteinExistence type="predicted"/>
<dbReference type="EMBL" id="BPQJ01000032">
    <property type="protein sequence ID" value="GJD64959.1"/>
    <property type="molecule type" value="Genomic_DNA"/>
</dbReference>
<keyword evidence="2" id="KW-1185">Reference proteome</keyword>
<accession>A0AA37M7E1</accession>